<organism evidence="3 4">
    <name type="scientific">Xylaria arbuscula</name>
    <dbReference type="NCBI Taxonomy" id="114810"/>
    <lineage>
        <taxon>Eukaryota</taxon>
        <taxon>Fungi</taxon>
        <taxon>Dikarya</taxon>
        <taxon>Ascomycota</taxon>
        <taxon>Pezizomycotina</taxon>
        <taxon>Sordariomycetes</taxon>
        <taxon>Xylariomycetidae</taxon>
        <taxon>Xylariales</taxon>
        <taxon>Xylariaceae</taxon>
        <taxon>Xylaria</taxon>
    </lineage>
</organism>
<dbReference type="PANTHER" id="PTHR42760:SF124">
    <property type="entry name" value="SHORT-CHAIN DEHYDROGENASE_REDUCTASE"/>
    <property type="match status" value="1"/>
</dbReference>
<protein>
    <submittedName>
        <fullName evidence="3">Uncharacterized protein</fullName>
    </submittedName>
</protein>
<dbReference type="InterPro" id="IPR036291">
    <property type="entry name" value="NAD(P)-bd_dom_sf"/>
</dbReference>
<dbReference type="PRINTS" id="PR00080">
    <property type="entry name" value="SDRFAMILY"/>
</dbReference>
<dbReference type="Proteomes" id="UP001148614">
    <property type="component" value="Unassembled WGS sequence"/>
</dbReference>
<evidence type="ECO:0000256" key="1">
    <source>
        <dbReference type="ARBA" id="ARBA00006484"/>
    </source>
</evidence>
<dbReference type="VEuPathDB" id="FungiDB:F4678DRAFT_452674"/>
<evidence type="ECO:0000313" key="4">
    <source>
        <dbReference type="Proteomes" id="UP001148614"/>
    </source>
</evidence>
<dbReference type="EMBL" id="JANPWZ010003480">
    <property type="protein sequence ID" value="KAJ3552460.1"/>
    <property type="molecule type" value="Genomic_DNA"/>
</dbReference>
<accession>A0A9W8TG67</accession>
<dbReference type="GO" id="GO:0016616">
    <property type="term" value="F:oxidoreductase activity, acting on the CH-OH group of donors, NAD or NADP as acceptor"/>
    <property type="evidence" value="ECO:0007669"/>
    <property type="project" value="TreeGrafter"/>
</dbReference>
<dbReference type="InterPro" id="IPR020904">
    <property type="entry name" value="Sc_DH/Rdtase_CS"/>
</dbReference>
<dbReference type="SUPFAM" id="SSF51735">
    <property type="entry name" value="NAD(P)-binding Rossmann-fold domains"/>
    <property type="match status" value="1"/>
</dbReference>
<proteinExistence type="inferred from homology"/>
<dbReference type="FunFam" id="3.40.50.720:FF:000084">
    <property type="entry name" value="Short-chain dehydrogenase reductase"/>
    <property type="match status" value="1"/>
</dbReference>
<dbReference type="CDD" id="cd05233">
    <property type="entry name" value="SDR_c"/>
    <property type="match status" value="1"/>
</dbReference>
<dbReference type="Pfam" id="PF13561">
    <property type="entry name" value="adh_short_C2"/>
    <property type="match status" value="1"/>
</dbReference>
<dbReference type="InterPro" id="IPR002347">
    <property type="entry name" value="SDR_fam"/>
</dbReference>
<comment type="caution">
    <text evidence="3">The sequence shown here is derived from an EMBL/GenBank/DDBJ whole genome shotgun (WGS) entry which is preliminary data.</text>
</comment>
<dbReference type="NCBIfam" id="NF005559">
    <property type="entry name" value="PRK07231.1"/>
    <property type="match status" value="1"/>
</dbReference>
<dbReference type="PROSITE" id="PS00061">
    <property type="entry name" value="ADH_SHORT"/>
    <property type="match status" value="1"/>
</dbReference>
<name>A0A9W8TG67_9PEZI</name>
<evidence type="ECO:0000313" key="3">
    <source>
        <dbReference type="EMBL" id="KAJ3552460.1"/>
    </source>
</evidence>
<dbReference type="PRINTS" id="PR00081">
    <property type="entry name" value="GDHRDH"/>
</dbReference>
<gene>
    <name evidence="3" type="ORF">NPX13_g11106</name>
</gene>
<reference evidence="3" key="1">
    <citation type="submission" date="2022-07" db="EMBL/GenBank/DDBJ databases">
        <title>Genome Sequence of Xylaria arbuscula.</title>
        <authorList>
            <person name="Buettner E."/>
        </authorList>
    </citation>
    <scope>NUCLEOTIDE SEQUENCE</scope>
    <source>
        <strain evidence="3">VT107</strain>
    </source>
</reference>
<comment type="similarity">
    <text evidence="1">Belongs to the short-chain dehydrogenases/reductases (SDR) family.</text>
</comment>
<dbReference type="Gene3D" id="3.40.50.720">
    <property type="entry name" value="NAD(P)-binding Rossmann-like Domain"/>
    <property type="match status" value="1"/>
</dbReference>
<keyword evidence="2" id="KW-0521">NADP</keyword>
<evidence type="ECO:0000256" key="2">
    <source>
        <dbReference type="ARBA" id="ARBA00022857"/>
    </source>
</evidence>
<keyword evidence="4" id="KW-1185">Reference proteome</keyword>
<dbReference type="PANTHER" id="PTHR42760">
    <property type="entry name" value="SHORT-CHAIN DEHYDROGENASES/REDUCTASES FAMILY MEMBER"/>
    <property type="match status" value="1"/>
</dbReference>
<sequence length="297" mass="31819">MYDWLTIRTLITPIPSRSITNSGQTQRAMAPRLSEKVAIVTGSSSGLGRAIALAYAREGAAVICADLNREARGEIAEEANLCTDDAIKSNGGQAIFVKTDVSIAQDFETLVAEAVKAFGRVDILVNNAGISMESRQAPTPVHETSEFVWDTTMAVNVKSVFLGSKYAIRQMLQQEPHRSGHRGWIINISSIYGLVAGKTNPSYAASKAAVVNLTKQVGIDYAEHKIHSNAICPGYTQTAIFKDTIRNMDSFEAIQAMHPMGLGVPEDIVGAAVFLASDEAKWITGATLAVDGGFTAQ</sequence>
<dbReference type="AlphaFoldDB" id="A0A9W8TG67"/>